<dbReference type="Pfam" id="PF10536">
    <property type="entry name" value="PMD"/>
    <property type="match status" value="1"/>
</dbReference>
<dbReference type="PANTHER" id="PTHR46033">
    <property type="entry name" value="PROTEIN MAIN-LIKE 2"/>
    <property type="match status" value="1"/>
</dbReference>
<feature type="domain" description="Aminotransferase-like plant mobile" evidence="1">
    <location>
        <begin position="4"/>
        <end position="115"/>
    </location>
</feature>
<dbReference type="AlphaFoldDB" id="A0ABD1GZM7"/>
<name>A0ABD1GZM7_SALDI</name>
<keyword evidence="3" id="KW-1185">Reference proteome</keyword>
<evidence type="ECO:0000313" key="3">
    <source>
        <dbReference type="Proteomes" id="UP001567538"/>
    </source>
</evidence>
<dbReference type="InterPro" id="IPR019557">
    <property type="entry name" value="AminoTfrase-like_pln_mobile"/>
</dbReference>
<dbReference type="PANTHER" id="PTHR46033:SF8">
    <property type="entry name" value="PROTEIN MAINTENANCE OF MERISTEMS-LIKE"/>
    <property type="match status" value="1"/>
</dbReference>
<dbReference type="InterPro" id="IPR044824">
    <property type="entry name" value="MAIN-like"/>
</dbReference>
<organism evidence="2 3">
    <name type="scientific">Salvia divinorum</name>
    <name type="common">Maria pastora</name>
    <name type="synonym">Diviner's sage</name>
    <dbReference type="NCBI Taxonomy" id="28513"/>
    <lineage>
        <taxon>Eukaryota</taxon>
        <taxon>Viridiplantae</taxon>
        <taxon>Streptophyta</taxon>
        <taxon>Embryophyta</taxon>
        <taxon>Tracheophyta</taxon>
        <taxon>Spermatophyta</taxon>
        <taxon>Magnoliopsida</taxon>
        <taxon>eudicotyledons</taxon>
        <taxon>Gunneridae</taxon>
        <taxon>Pentapetalae</taxon>
        <taxon>asterids</taxon>
        <taxon>lamiids</taxon>
        <taxon>Lamiales</taxon>
        <taxon>Lamiaceae</taxon>
        <taxon>Nepetoideae</taxon>
        <taxon>Mentheae</taxon>
        <taxon>Salviinae</taxon>
        <taxon>Salvia</taxon>
        <taxon>Salvia subgen. Calosphace</taxon>
    </lineage>
</organism>
<comment type="caution">
    <text evidence="2">The sequence shown here is derived from an EMBL/GenBank/DDBJ whole genome shotgun (WGS) entry which is preliminary data.</text>
</comment>
<sequence>MATNNVGGACTLLQVWAWERISNIRPLVTSSLVHEDYIPCGIAWCGSYSHIRAPQHCTEHYKDQFSQMHDNQFVWRPYVMRNLPAICVEGRPILTSRTYLICWNMVEPHMPQRVL</sequence>
<dbReference type="EMBL" id="JBEAFC010000007">
    <property type="protein sequence ID" value="KAL1549592.1"/>
    <property type="molecule type" value="Genomic_DNA"/>
</dbReference>
<reference evidence="2 3" key="1">
    <citation type="submission" date="2024-06" db="EMBL/GenBank/DDBJ databases">
        <title>A chromosome level genome sequence of Diviner's sage (Salvia divinorum).</title>
        <authorList>
            <person name="Ford S.A."/>
            <person name="Ro D.-K."/>
            <person name="Ness R.W."/>
            <person name="Phillips M.A."/>
        </authorList>
    </citation>
    <scope>NUCLEOTIDE SEQUENCE [LARGE SCALE GENOMIC DNA]</scope>
    <source>
        <strain evidence="2">SAF-2024a</strain>
        <tissue evidence="2">Leaf</tissue>
    </source>
</reference>
<protein>
    <submittedName>
        <fullName evidence="2">Serine/threonine-protein phosphatase 7 long form</fullName>
    </submittedName>
</protein>
<evidence type="ECO:0000259" key="1">
    <source>
        <dbReference type="Pfam" id="PF10536"/>
    </source>
</evidence>
<dbReference type="Proteomes" id="UP001567538">
    <property type="component" value="Unassembled WGS sequence"/>
</dbReference>
<gene>
    <name evidence="2" type="ORF">AAHA92_17678</name>
</gene>
<accession>A0ABD1GZM7</accession>
<proteinExistence type="predicted"/>
<evidence type="ECO:0000313" key="2">
    <source>
        <dbReference type="EMBL" id="KAL1549592.1"/>
    </source>
</evidence>